<dbReference type="GeneTree" id="ENSGT00530000064196"/>
<evidence type="ECO:0000256" key="13">
    <source>
        <dbReference type="PROSITE-ProRule" id="PRU00506"/>
    </source>
</evidence>
<evidence type="ECO:0000256" key="1">
    <source>
        <dbReference type="ARBA" id="ARBA00003235"/>
    </source>
</evidence>
<keyword evidence="8" id="KW-0378">Hydrolase</keyword>
<protein>
    <recommendedName>
        <fullName evidence="19">Peptidase A2 domain-containing protein</fullName>
    </recommendedName>
</protein>
<keyword evidence="2" id="KW-0645">Protease</keyword>
<keyword evidence="12" id="KW-0511">Multifunctional enzyme</keyword>
<keyword evidence="7" id="KW-0255">Endonuclease</keyword>
<evidence type="ECO:0000256" key="6">
    <source>
        <dbReference type="ARBA" id="ARBA00022723"/>
    </source>
</evidence>
<dbReference type="GO" id="GO:0035613">
    <property type="term" value="F:RNA stem-loop binding"/>
    <property type="evidence" value="ECO:0007669"/>
    <property type="project" value="TreeGrafter"/>
</dbReference>
<dbReference type="InterPro" id="IPR008919">
    <property type="entry name" value="Retrov_capsid_N"/>
</dbReference>
<dbReference type="Pfam" id="PF19317">
    <property type="entry name" value="Gag_p24_C"/>
    <property type="match status" value="1"/>
</dbReference>
<feature type="DNA-binding region" description="Integrase-type" evidence="13">
    <location>
        <begin position="1025"/>
        <end position="1072"/>
    </location>
</feature>
<dbReference type="InterPro" id="IPR043502">
    <property type="entry name" value="DNA/RNA_pol_sf"/>
</dbReference>
<dbReference type="GO" id="GO:0004519">
    <property type="term" value="F:endonuclease activity"/>
    <property type="evidence" value="ECO:0007669"/>
    <property type="project" value="UniProtKB-KW"/>
</dbReference>
<dbReference type="Pfam" id="PF00692">
    <property type="entry name" value="dUTPase"/>
    <property type="match status" value="1"/>
</dbReference>
<evidence type="ECO:0000313" key="18">
    <source>
        <dbReference type="Proteomes" id="UP000016666"/>
    </source>
</evidence>
<dbReference type="Gene3D" id="2.30.30.10">
    <property type="entry name" value="Integrase, C-terminal domain superfamily, retroviral"/>
    <property type="match status" value="1"/>
</dbReference>
<evidence type="ECO:0008006" key="19">
    <source>
        <dbReference type="Google" id="ProtNLM"/>
    </source>
</evidence>
<dbReference type="InterPro" id="IPR010661">
    <property type="entry name" value="RVT_thumb"/>
</dbReference>
<dbReference type="PROSITE" id="PS50175">
    <property type="entry name" value="ASP_PROT_RETROV"/>
    <property type="match status" value="1"/>
</dbReference>
<name>A0A493TE38_ANAPP</name>
<dbReference type="SUPFAM" id="SSF50122">
    <property type="entry name" value="DNA-binding domain of retroviral integrase"/>
    <property type="match status" value="1"/>
</dbReference>
<keyword evidence="11" id="KW-0238">DNA-binding</keyword>
<dbReference type="InterPro" id="IPR008916">
    <property type="entry name" value="Retrov_capsid_C"/>
</dbReference>
<dbReference type="Gene3D" id="2.70.40.10">
    <property type="match status" value="1"/>
</dbReference>
<dbReference type="InterPro" id="IPR029054">
    <property type="entry name" value="dUTPase-like"/>
</dbReference>
<dbReference type="Gene3D" id="3.30.70.270">
    <property type="match status" value="1"/>
</dbReference>
<dbReference type="InterPro" id="IPR001969">
    <property type="entry name" value="Aspartic_peptidase_AS"/>
</dbReference>
<dbReference type="GO" id="GO:0015074">
    <property type="term" value="P:DNA integration"/>
    <property type="evidence" value="ECO:0007669"/>
    <property type="project" value="UniProtKB-KW"/>
</dbReference>
<dbReference type="InterPro" id="IPR045345">
    <property type="entry name" value="Gag_p24_C"/>
</dbReference>
<dbReference type="GO" id="GO:0004190">
    <property type="term" value="F:aspartic-type endopeptidase activity"/>
    <property type="evidence" value="ECO:0007669"/>
    <property type="project" value="InterPro"/>
</dbReference>
<keyword evidence="10" id="KW-0695">RNA-directed DNA polymerase</keyword>
<dbReference type="PROSITE" id="PS00141">
    <property type="entry name" value="ASP_PROTEASE"/>
    <property type="match status" value="1"/>
</dbReference>
<dbReference type="Pfam" id="PF06817">
    <property type="entry name" value="RVT_thumb"/>
    <property type="match status" value="1"/>
</dbReference>
<evidence type="ECO:0000259" key="16">
    <source>
        <dbReference type="PROSITE" id="PS51027"/>
    </source>
</evidence>
<keyword evidence="9" id="KW-0229">DNA integration</keyword>
<dbReference type="InterPro" id="IPR036862">
    <property type="entry name" value="Integrase_C_dom_sf_retrovir"/>
</dbReference>
<evidence type="ECO:0000256" key="4">
    <source>
        <dbReference type="ARBA" id="ARBA00022695"/>
    </source>
</evidence>
<dbReference type="Pfam" id="PF00607">
    <property type="entry name" value="Gag_p24"/>
    <property type="match status" value="1"/>
</dbReference>
<dbReference type="GO" id="GO:0006508">
    <property type="term" value="P:proteolysis"/>
    <property type="evidence" value="ECO:0007669"/>
    <property type="project" value="UniProtKB-KW"/>
</dbReference>
<accession>A0A493TE38</accession>
<comment type="function">
    <text evidence="1">Catalyzes viral DNA integration into the host chromosome, by performing a series of DNA cutting and joining reactions.</text>
</comment>
<reference evidence="17" key="3">
    <citation type="submission" date="2025-09" db="UniProtKB">
        <authorList>
            <consortium name="Ensembl"/>
        </authorList>
    </citation>
    <scope>IDENTIFICATION</scope>
</reference>
<evidence type="ECO:0000256" key="2">
    <source>
        <dbReference type="ARBA" id="ARBA00022670"/>
    </source>
</evidence>
<evidence type="ECO:0000256" key="10">
    <source>
        <dbReference type="ARBA" id="ARBA00022918"/>
    </source>
</evidence>
<dbReference type="Pfam" id="PF00552">
    <property type="entry name" value="IN_DBD_C"/>
    <property type="match status" value="1"/>
</dbReference>
<dbReference type="Gene3D" id="1.10.1200.30">
    <property type="match status" value="1"/>
</dbReference>
<evidence type="ECO:0000256" key="8">
    <source>
        <dbReference type="ARBA" id="ARBA00022801"/>
    </source>
</evidence>
<dbReference type="PANTHER" id="PTHR41694">
    <property type="entry name" value="ENDOGENOUS RETROVIRUS GROUP K MEMBER POL PROTEIN"/>
    <property type="match status" value="1"/>
</dbReference>
<dbReference type="SUPFAM" id="SSF51283">
    <property type="entry name" value="dUTPase-like"/>
    <property type="match status" value="1"/>
</dbReference>
<evidence type="ECO:0000256" key="3">
    <source>
        <dbReference type="ARBA" id="ARBA00022679"/>
    </source>
</evidence>
<dbReference type="AlphaFoldDB" id="A0A493TE38"/>
<organism evidence="17 18">
    <name type="scientific">Anas platyrhynchos platyrhynchos</name>
    <name type="common">Northern mallard</name>
    <dbReference type="NCBI Taxonomy" id="8840"/>
    <lineage>
        <taxon>Eukaryota</taxon>
        <taxon>Metazoa</taxon>
        <taxon>Chordata</taxon>
        <taxon>Craniata</taxon>
        <taxon>Vertebrata</taxon>
        <taxon>Euteleostomi</taxon>
        <taxon>Archelosauria</taxon>
        <taxon>Archosauria</taxon>
        <taxon>Dinosauria</taxon>
        <taxon>Saurischia</taxon>
        <taxon>Theropoda</taxon>
        <taxon>Coelurosauria</taxon>
        <taxon>Aves</taxon>
        <taxon>Neognathae</taxon>
        <taxon>Galloanserae</taxon>
        <taxon>Anseriformes</taxon>
        <taxon>Anatidae</taxon>
        <taxon>Anatinae</taxon>
        <taxon>Anas</taxon>
    </lineage>
</organism>
<dbReference type="InterPro" id="IPR043128">
    <property type="entry name" value="Rev_trsase/Diguanyl_cyclase"/>
</dbReference>
<dbReference type="Gene3D" id="1.10.375.10">
    <property type="entry name" value="Human Immunodeficiency Virus Type 1 Capsid Protein"/>
    <property type="match status" value="1"/>
</dbReference>
<dbReference type="GO" id="GO:0046872">
    <property type="term" value="F:metal ion binding"/>
    <property type="evidence" value="ECO:0007669"/>
    <property type="project" value="UniProtKB-KW"/>
</dbReference>
<dbReference type="InterPro" id="IPR036157">
    <property type="entry name" value="dUTPase-like_sf"/>
</dbReference>
<reference evidence="17" key="2">
    <citation type="submission" date="2025-08" db="UniProtKB">
        <authorList>
            <consortium name="Ensembl"/>
        </authorList>
    </citation>
    <scope>IDENTIFICATION</scope>
</reference>
<feature type="domain" description="Peptidase A2" evidence="15">
    <location>
        <begin position="664"/>
        <end position="699"/>
    </location>
</feature>
<keyword evidence="18" id="KW-1185">Reference proteome</keyword>
<dbReference type="GO" id="GO:0003677">
    <property type="term" value="F:DNA binding"/>
    <property type="evidence" value="ECO:0007669"/>
    <property type="project" value="UniProtKB-KW"/>
</dbReference>
<dbReference type="Ensembl" id="ENSAPLT00000023501.1">
    <property type="protein sequence ID" value="ENSAPLP00000023935.1"/>
    <property type="gene ID" value="ENSAPLG00000028704.1"/>
</dbReference>
<evidence type="ECO:0000256" key="7">
    <source>
        <dbReference type="ARBA" id="ARBA00022759"/>
    </source>
</evidence>
<dbReference type="GO" id="GO:0016032">
    <property type="term" value="P:viral process"/>
    <property type="evidence" value="ECO:0007669"/>
    <property type="project" value="InterPro"/>
</dbReference>
<keyword evidence="3" id="KW-0808">Transferase</keyword>
<dbReference type="SUPFAM" id="SSF47353">
    <property type="entry name" value="Retrovirus capsid dimerization domain-like"/>
    <property type="match status" value="1"/>
</dbReference>
<evidence type="ECO:0000256" key="14">
    <source>
        <dbReference type="SAM" id="MobiDB-lite"/>
    </source>
</evidence>
<dbReference type="InterPro" id="IPR018061">
    <property type="entry name" value="Retropepsins"/>
</dbReference>
<reference evidence="17 18" key="1">
    <citation type="submission" date="2017-10" db="EMBL/GenBank/DDBJ databases">
        <title>A new Pekin duck reference genome.</title>
        <authorList>
            <person name="Hou Z.-C."/>
            <person name="Zhou Z.-K."/>
            <person name="Zhu F."/>
            <person name="Hou S.-S."/>
        </authorList>
    </citation>
    <scope>NUCLEOTIDE SEQUENCE [LARGE SCALE GENOMIC DNA]</scope>
</reference>
<dbReference type="SUPFAM" id="SSF50630">
    <property type="entry name" value="Acid proteases"/>
    <property type="match status" value="1"/>
</dbReference>
<proteinExistence type="predicted"/>
<dbReference type="SUPFAM" id="SSF56672">
    <property type="entry name" value="DNA/RNA polymerases"/>
    <property type="match status" value="1"/>
</dbReference>
<dbReference type="PANTHER" id="PTHR41694:SF3">
    <property type="entry name" value="RNA-DIRECTED DNA POLYMERASE-RELATED"/>
    <property type="match status" value="1"/>
</dbReference>
<dbReference type="InterPro" id="IPR001037">
    <property type="entry name" value="Integrase_C_retrovir"/>
</dbReference>
<keyword evidence="5" id="KW-0540">Nuclease</keyword>
<evidence type="ECO:0000256" key="5">
    <source>
        <dbReference type="ARBA" id="ARBA00022722"/>
    </source>
</evidence>
<dbReference type="InterPro" id="IPR001995">
    <property type="entry name" value="Peptidase_A2_cat"/>
</dbReference>
<evidence type="ECO:0000256" key="11">
    <source>
        <dbReference type="ARBA" id="ARBA00023125"/>
    </source>
</evidence>
<dbReference type="GO" id="GO:0003964">
    <property type="term" value="F:RNA-directed DNA polymerase activity"/>
    <property type="evidence" value="ECO:0007669"/>
    <property type="project" value="UniProtKB-KW"/>
</dbReference>
<evidence type="ECO:0000313" key="17">
    <source>
        <dbReference type="Ensembl" id="ENSAPLP00000023935.1"/>
    </source>
</evidence>
<feature type="domain" description="Integrase-type" evidence="16">
    <location>
        <begin position="1025"/>
        <end position="1072"/>
    </location>
</feature>
<keyword evidence="4" id="KW-0548">Nucleotidyltransferase</keyword>
<dbReference type="PROSITE" id="PS51027">
    <property type="entry name" value="INTEGRASE_DBD"/>
    <property type="match status" value="1"/>
</dbReference>
<keyword evidence="6" id="KW-0479">Metal-binding</keyword>
<dbReference type="SUPFAM" id="SSF47943">
    <property type="entry name" value="Retrovirus capsid protein, N-terminal core domain"/>
    <property type="match status" value="1"/>
</dbReference>
<sequence length="1084" mass="118998">MMLGTMLSLLGDLMRPWRVVANALATHKDEQRVAAAATEWSGPPSRVNSVNPQQINMEGTDCPLPPSVRTSTITQGASGISGVPVTMSSVAEEELSLPTAPTAPIESEKGASERTSANSFLSNINPFTTGEQGGEGLQLSKAFAVTPPVERWRQIANEALHEGNYETAAQLTQAFPVVYSPTDAQGNVTVNMTNLYWKLLTRLRSTVNDSGLKGEPTRQMLDYIWGTNILLPGDIRGIMKLILTQHQQLLFNAHWQSACQEAVAVIRAPGDPLYGVTLEELMGLGPYYRLETQALLGPDKAKESMRLARRALDQIREPGGIPSYMGIRQGREEPFGLFIDRVANAIQAAGVPDDLKGTILKQCAIQNCNPSTRSILATLLGTWTIEEGLERMAQVPVGPQAMLVDVIKQLGNSMKEQAQVFRETAQQSQNQVFAALAPLQTPGGRPTGRGTSLPPRCFRCGITRHRKQECKTRSVWCHLSVWCVGKRPEQREGPPRDDTKSGIYHSGRNDTVYLRPVTRGSLGLDLATAVDVTLLDSKPTRVGTGVMGPVTVNGDPVGALLIGRSSATLNGLQILVGLTDKDYCGEIQIIVSAMFPPMHVPRNTKIAQLIPLPHLAASLPPMVNKDQGLGAFGSAGKIALLTLGMQQRPRQKITVCLKDEKLQIEALLDTGADVTIIIAQSWPLHWPKNDLTLTLKQMGLILAPEKVQETSPWKFLGWKITDSTIQPQKLTIQSDIKTLNDAQKLLGDLQWIRPVVGIPNELLNPLRPLLKGTDPASKVTLSEKQQEILQQIASLITTSVTHRRISDKPLDLTVLCGSKCLMGAITQQKIKTGEKGGETVVLEWIAPPLQPRRKIQEKIATLAELVKKGRNRILQVDGVPPNIIWLPMKPGDLEWYIQNSEELQAALLQDGATIVAKTLQSTALTWMENQGWITKPKRSSIPLKNAVTVFTDAGKRSRTAAVTWKDEYGWKHQILQAQDKDITDIRERVDKTLFVLNHLCVFGDDEEPPATCHYIKSENDNKCIMRVLYQDMKTGQWLGPADVIYMGRGYVCISSPTGPTWVPSRCVKPAIEEKSSSTNNSNHG</sequence>
<dbReference type="InterPro" id="IPR021109">
    <property type="entry name" value="Peptidase_aspartic_dom_sf"/>
</dbReference>
<dbReference type="Pfam" id="PF00077">
    <property type="entry name" value="RVP"/>
    <property type="match status" value="1"/>
</dbReference>
<dbReference type="Proteomes" id="UP000016666">
    <property type="component" value="Chromosome 7"/>
</dbReference>
<evidence type="ECO:0000256" key="12">
    <source>
        <dbReference type="ARBA" id="ARBA00023268"/>
    </source>
</evidence>
<feature type="region of interest" description="Disordered" evidence="14">
    <location>
        <begin position="92"/>
        <end position="115"/>
    </location>
</feature>
<evidence type="ECO:0000256" key="9">
    <source>
        <dbReference type="ARBA" id="ARBA00022908"/>
    </source>
</evidence>
<evidence type="ECO:0000259" key="15">
    <source>
        <dbReference type="PROSITE" id="PS50175"/>
    </source>
</evidence>